<dbReference type="Proteomes" id="UP000001876">
    <property type="component" value="Unassembled WGS sequence"/>
</dbReference>
<evidence type="ECO:0000256" key="4">
    <source>
        <dbReference type="RuleBase" id="RU003792"/>
    </source>
</evidence>
<dbReference type="InterPro" id="IPR020103">
    <property type="entry name" value="PsdUridine_synth_cat_dom_sf"/>
</dbReference>
<dbReference type="SUPFAM" id="SSF55120">
    <property type="entry name" value="Pseudouridine synthase"/>
    <property type="match status" value="1"/>
</dbReference>
<dbReference type="Gene3D" id="3.30.70.660">
    <property type="entry name" value="Pseudouridine synthase I, catalytic domain, C-terminal subdomain"/>
    <property type="match status" value="1"/>
</dbReference>
<dbReference type="InterPro" id="IPR020095">
    <property type="entry name" value="PsdUridine_synth_TruA_C"/>
</dbReference>
<sequence>METDERSWDADVEAREPGGVVERINAKLPATSGVRVFAAYSAPKSFQARRACARRTYHYLLPARVLGLGVSGEREVSWPGAPGGETRSSEDVLDAFRDALRAFEGSHYFHNYTRRSRYAPEDKRRRSRGRRGDVEEEEEDEMESSDYRGDDDDDVDDVDASETPSVGSRASGYYWLLGRDDRDLVGKRHARVVSSFTAGDVEVAAGDGDDDDRPGEPFVRVVVAGDSFVLYQIRKMIATAVGVALGWIPREFIPVTLARPARAATPIAPASTLYLREAEFSEFRKNREKKPSPAGGSEKEKENGNGKKMSASASANAAAVVNADLPTTRLARLEASDAVRAEVDAFARDVLEPSLAPSLRDEEWDVFAENLGKLRMCAHGEGKDAAAAMMEAHAAYEIERKAARAAREEAEAADATRSR</sequence>
<dbReference type="GO" id="GO:0031119">
    <property type="term" value="P:tRNA pseudouridine synthesis"/>
    <property type="evidence" value="ECO:0007669"/>
    <property type="project" value="TreeGrafter"/>
</dbReference>
<dbReference type="GO" id="GO:0003723">
    <property type="term" value="F:RNA binding"/>
    <property type="evidence" value="ECO:0007669"/>
    <property type="project" value="InterPro"/>
</dbReference>
<dbReference type="PANTHER" id="PTHR11142">
    <property type="entry name" value="PSEUDOURIDYLATE SYNTHASE"/>
    <property type="match status" value="1"/>
</dbReference>
<name>C1N6F4_MICPC</name>
<dbReference type="eggNOG" id="KOG2553">
    <property type="taxonomic scope" value="Eukaryota"/>
</dbReference>
<gene>
    <name evidence="7" type="ORF">MICPUCDRAFT_63949</name>
</gene>
<dbReference type="RefSeq" id="XP_003063522.1">
    <property type="nucleotide sequence ID" value="XM_003063476.1"/>
</dbReference>
<evidence type="ECO:0000313" key="8">
    <source>
        <dbReference type="Proteomes" id="UP000001876"/>
    </source>
</evidence>
<reference evidence="7 8" key="1">
    <citation type="journal article" date="2009" name="Science">
        <title>Green evolution and dynamic adaptations revealed by genomes of the marine picoeukaryotes Micromonas.</title>
        <authorList>
            <person name="Worden A.Z."/>
            <person name="Lee J.H."/>
            <person name="Mock T."/>
            <person name="Rouze P."/>
            <person name="Simmons M.P."/>
            <person name="Aerts A.L."/>
            <person name="Allen A.E."/>
            <person name="Cuvelier M.L."/>
            <person name="Derelle E."/>
            <person name="Everett M.V."/>
            <person name="Foulon E."/>
            <person name="Grimwood J."/>
            <person name="Gundlach H."/>
            <person name="Henrissat B."/>
            <person name="Napoli C."/>
            <person name="McDonald S.M."/>
            <person name="Parker M.S."/>
            <person name="Rombauts S."/>
            <person name="Salamov A."/>
            <person name="Von Dassow P."/>
            <person name="Badger J.H."/>
            <person name="Coutinho P.M."/>
            <person name="Demir E."/>
            <person name="Dubchak I."/>
            <person name="Gentemann C."/>
            <person name="Eikrem W."/>
            <person name="Gready J.E."/>
            <person name="John U."/>
            <person name="Lanier W."/>
            <person name="Lindquist E.A."/>
            <person name="Lucas S."/>
            <person name="Mayer K.F."/>
            <person name="Moreau H."/>
            <person name="Not F."/>
            <person name="Otillar R."/>
            <person name="Panaud O."/>
            <person name="Pangilinan J."/>
            <person name="Paulsen I."/>
            <person name="Piegu B."/>
            <person name="Poliakov A."/>
            <person name="Robbens S."/>
            <person name="Schmutz J."/>
            <person name="Toulza E."/>
            <person name="Wyss T."/>
            <person name="Zelensky A."/>
            <person name="Zhou K."/>
            <person name="Armbrust E.V."/>
            <person name="Bhattacharya D."/>
            <person name="Goodenough U.W."/>
            <person name="Van de Peer Y."/>
            <person name="Grigoriev I.V."/>
        </authorList>
    </citation>
    <scope>NUCLEOTIDE SEQUENCE [LARGE SCALE GENOMIC DNA]</scope>
    <source>
        <strain evidence="7 8">CCMP1545</strain>
    </source>
</reference>
<evidence type="ECO:0000259" key="6">
    <source>
        <dbReference type="Pfam" id="PF01416"/>
    </source>
</evidence>
<dbReference type="GO" id="GO:0160147">
    <property type="term" value="F:tRNA pseudouridine(38-40) synthase activity"/>
    <property type="evidence" value="ECO:0007669"/>
    <property type="project" value="UniProtKB-EC"/>
</dbReference>
<organism evidence="8">
    <name type="scientific">Micromonas pusilla (strain CCMP1545)</name>
    <name type="common">Picoplanktonic green alga</name>
    <dbReference type="NCBI Taxonomy" id="564608"/>
    <lineage>
        <taxon>Eukaryota</taxon>
        <taxon>Viridiplantae</taxon>
        <taxon>Chlorophyta</taxon>
        <taxon>Mamiellophyceae</taxon>
        <taxon>Mamiellales</taxon>
        <taxon>Mamiellaceae</taxon>
        <taxon>Micromonas</taxon>
    </lineage>
</organism>
<evidence type="ECO:0000256" key="3">
    <source>
        <dbReference type="ARBA" id="ARBA00023235"/>
    </source>
</evidence>
<evidence type="ECO:0000256" key="2">
    <source>
        <dbReference type="ARBA" id="ARBA00022694"/>
    </source>
</evidence>
<evidence type="ECO:0000313" key="7">
    <source>
        <dbReference type="EMBL" id="EEH52658.1"/>
    </source>
</evidence>
<keyword evidence="2 4" id="KW-0819">tRNA processing</keyword>
<dbReference type="GO" id="GO:0005634">
    <property type="term" value="C:nucleus"/>
    <property type="evidence" value="ECO:0007669"/>
    <property type="project" value="TreeGrafter"/>
</dbReference>
<dbReference type="PANTHER" id="PTHR11142:SF9">
    <property type="entry name" value="TRNA PSEUDOURIDINE SYNTHASE-RELATED"/>
    <property type="match status" value="1"/>
</dbReference>
<comment type="similarity">
    <text evidence="1 4">Belongs to the tRNA pseudouridine synthase TruA family.</text>
</comment>
<evidence type="ECO:0000256" key="5">
    <source>
        <dbReference type="SAM" id="MobiDB-lite"/>
    </source>
</evidence>
<accession>C1N6F4</accession>
<feature type="compositionally biased region" description="Acidic residues" evidence="5">
    <location>
        <begin position="134"/>
        <end position="160"/>
    </location>
</feature>
<feature type="compositionally biased region" description="Basic and acidic residues" evidence="5">
    <location>
        <begin position="284"/>
        <end position="305"/>
    </location>
</feature>
<proteinExistence type="inferred from homology"/>
<dbReference type="EMBL" id="GG663748">
    <property type="protein sequence ID" value="EEH52658.1"/>
    <property type="molecule type" value="Genomic_DNA"/>
</dbReference>
<dbReference type="Pfam" id="PF01416">
    <property type="entry name" value="PseudoU_synth_1"/>
    <property type="match status" value="1"/>
</dbReference>
<dbReference type="KEGG" id="mpp:MICPUCDRAFT_63949"/>
<feature type="region of interest" description="Disordered" evidence="5">
    <location>
        <begin position="119"/>
        <end position="166"/>
    </location>
</feature>
<dbReference type="OMA" id="FQARREC"/>
<protein>
    <recommendedName>
        <fullName evidence="4">tRNA pseudouridine synthase</fullName>
        <ecNumber evidence="4">5.4.99.12</ecNumber>
    </recommendedName>
</protein>
<dbReference type="AlphaFoldDB" id="C1N6F4"/>
<evidence type="ECO:0000256" key="1">
    <source>
        <dbReference type="ARBA" id="ARBA00009375"/>
    </source>
</evidence>
<feature type="domain" description="Pseudouridine synthase I TruA alpha/beta" evidence="6">
    <location>
        <begin position="99"/>
        <end position="280"/>
    </location>
</feature>
<keyword evidence="3 4" id="KW-0413">Isomerase</keyword>
<feature type="region of interest" description="Disordered" evidence="5">
    <location>
        <begin position="284"/>
        <end position="313"/>
    </location>
</feature>
<dbReference type="OrthoDB" id="10256309at2759"/>
<dbReference type="EC" id="5.4.99.12" evidence="4"/>
<keyword evidence="8" id="KW-1185">Reference proteome</keyword>
<dbReference type="GO" id="GO:1990481">
    <property type="term" value="P:mRNA pseudouridine synthesis"/>
    <property type="evidence" value="ECO:0007669"/>
    <property type="project" value="TreeGrafter"/>
</dbReference>
<comment type="catalytic activity">
    <reaction evidence="4">
        <text>uridine(38/39/40) in tRNA = pseudouridine(38/39/40) in tRNA</text>
        <dbReference type="Rhea" id="RHEA:22376"/>
        <dbReference type="Rhea" id="RHEA-COMP:10085"/>
        <dbReference type="Rhea" id="RHEA-COMP:10087"/>
        <dbReference type="ChEBI" id="CHEBI:65314"/>
        <dbReference type="ChEBI" id="CHEBI:65315"/>
        <dbReference type="EC" id="5.4.99.12"/>
    </reaction>
</comment>
<dbReference type="InterPro" id="IPR020097">
    <property type="entry name" value="PsdUridine_synth_TruA_a/b_dom"/>
</dbReference>
<dbReference type="GeneID" id="9688770"/>
<dbReference type="STRING" id="564608.C1N6F4"/>
<dbReference type="InterPro" id="IPR001406">
    <property type="entry name" value="PsdUridine_synth_TruA"/>
</dbReference>